<dbReference type="PANTHER" id="PTHR31929">
    <property type="entry name" value="SAUR-LIKE AUXIN-RESPONSIVE PROTEIN FAMILY-RELATED"/>
    <property type="match status" value="1"/>
</dbReference>
<feature type="compositionally biased region" description="Polar residues" evidence="2">
    <location>
        <begin position="49"/>
        <end position="69"/>
    </location>
</feature>
<sequence>MVQTEKTSTIINLDEYTPDTPSTPIAPLSPIAGTTTPASVSPTPPTVDAPSTNLTDQSNTIVPTPGVTTRSRVGKVFPRKFTDRTVRNHQLVSTLSGNLPSFLLFIMGVYKLPKIIHAKPRPRSIISTSEVIDVPKGHFSVYVGEKGKKRFIVPLAYLKHPSFQMLLNLAKEEFGYHHPMGGLTLPCREETFMELTRNIYLTSS</sequence>
<evidence type="ECO:0000313" key="4">
    <source>
        <dbReference type="Proteomes" id="UP001157418"/>
    </source>
</evidence>
<dbReference type="GO" id="GO:0009733">
    <property type="term" value="P:response to auxin"/>
    <property type="evidence" value="ECO:0007669"/>
    <property type="project" value="InterPro"/>
</dbReference>
<feature type="region of interest" description="Disordered" evidence="2">
    <location>
        <begin position="31"/>
        <end position="69"/>
    </location>
</feature>
<dbReference type="Proteomes" id="UP001157418">
    <property type="component" value="Unassembled WGS sequence"/>
</dbReference>
<evidence type="ECO:0000256" key="2">
    <source>
        <dbReference type="SAM" id="MobiDB-lite"/>
    </source>
</evidence>
<dbReference type="EMBL" id="CAKMRJ010004133">
    <property type="protein sequence ID" value="CAH1434970.1"/>
    <property type="molecule type" value="Genomic_DNA"/>
</dbReference>
<dbReference type="Pfam" id="PF02519">
    <property type="entry name" value="Auxin_inducible"/>
    <property type="match status" value="1"/>
</dbReference>
<name>A0AAU9ND98_9ASTR</name>
<organism evidence="3 4">
    <name type="scientific">Lactuca virosa</name>
    <dbReference type="NCBI Taxonomy" id="75947"/>
    <lineage>
        <taxon>Eukaryota</taxon>
        <taxon>Viridiplantae</taxon>
        <taxon>Streptophyta</taxon>
        <taxon>Embryophyta</taxon>
        <taxon>Tracheophyta</taxon>
        <taxon>Spermatophyta</taxon>
        <taxon>Magnoliopsida</taxon>
        <taxon>eudicotyledons</taxon>
        <taxon>Gunneridae</taxon>
        <taxon>Pentapetalae</taxon>
        <taxon>asterids</taxon>
        <taxon>campanulids</taxon>
        <taxon>Asterales</taxon>
        <taxon>Asteraceae</taxon>
        <taxon>Cichorioideae</taxon>
        <taxon>Cichorieae</taxon>
        <taxon>Lactucinae</taxon>
        <taxon>Lactuca</taxon>
    </lineage>
</organism>
<proteinExistence type="inferred from homology"/>
<dbReference type="AlphaFoldDB" id="A0AAU9ND98"/>
<gene>
    <name evidence="3" type="ORF">LVIROSA_LOCUS21443</name>
</gene>
<keyword evidence="4" id="KW-1185">Reference proteome</keyword>
<dbReference type="InterPro" id="IPR003676">
    <property type="entry name" value="SAUR_fam"/>
</dbReference>
<protein>
    <submittedName>
        <fullName evidence="3">Uncharacterized protein</fullName>
    </submittedName>
</protein>
<evidence type="ECO:0000313" key="3">
    <source>
        <dbReference type="EMBL" id="CAH1434970.1"/>
    </source>
</evidence>
<evidence type="ECO:0000256" key="1">
    <source>
        <dbReference type="ARBA" id="ARBA00006974"/>
    </source>
</evidence>
<accession>A0AAU9ND98</accession>
<comment type="similarity">
    <text evidence="1">Belongs to the ARG7 family.</text>
</comment>
<reference evidence="3 4" key="1">
    <citation type="submission" date="2022-01" db="EMBL/GenBank/DDBJ databases">
        <authorList>
            <person name="Xiong W."/>
            <person name="Schranz E."/>
        </authorList>
    </citation>
    <scope>NUCLEOTIDE SEQUENCE [LARGE SCALE GENOMIC DNA]</scope>
</reference>
<comment type="caution">
    <text evidence="3">The sequence shown here is derived from an EMBL/GenBank/DDBJ whole genome shotgun (WGS) entry which is preliminary data.</text>
</comment>